<gene>
    <name evidence="1" type="ORF">FBZ96_11950</name>
</gene>
<dbReference type="AlphaFoldDB" id="A0A560CXJ1"/>
<reference evidence="1 2" key="1">
    <citation type="submission" date="2019-06" db="EMBL/GenBank/DDBJ databases">
        <title>Genomic Encyclopedia of Type Strains, Phase IV (KMG-V): Genome sequencing to study the core and pangenomes of soil and plant-associated prokaryotes.</title>
        <authorList>
            <person name="Whitman W."/>
        </authorList>
    </citation>
    <scope>NUCLEOTIDE SEQUENCE [LARGE SCALE GENOMIC DNA]</scope>
    <source>
        <strain evidence="1 2">BR 510</strain>
    </source>
</reference>
<proteinExistence type="predicted"/>
<protein>
    <submittedName>
        <fullName evidence="1">Uncharacterized protein</fullName>
    </submittedName>
</protein>
<keyword evidence="2" id="KW-1185">Reference proteome</keyword>
<sequence length="695" mass="73351">MPYLTINDFKFGMDRRRKRVAGTPGTLWLGKNIHITRGGDIERRLKFVPEYNVAGTFGAASLRGQLYVFGSEVLTVPLGVQYQRLQDPLASLMTKILDVKTFAGKFYVIAEYASGNVCHFYDGARVTSWDTVVASSGADFTTMADLMAAKIENDPAVTATSMGSLVTITALTPGTAYSISTATVNGGGVNDQTAVLATVQANVVGVDEVRATATLTVNGGTLSAGVNQIAAVTIDGVDVLGKAIDWSGSNESTALRVAQQITSGFTTHGYSAAVVGATITVTAAPGTGATPNGFDFLATAAGNVSLSASAQMSGGVTAVSPVAQVCTVTFGGTFEVADRFTVTINGTDYKATGGASGMGRTAYVDKNRVWTPIGSLWRYCKLNDPTVWDPAAVGSDAGFINIATATEGNERLVAAARYQNLAGVFSSENITLYQLDQDPANFAFSDTLEHTGTKAPKSVLRYGNNDVFYLDITGVRSLRARDASNAPFVSDIGNAIDSYVQELVKALSKQQEADSLAAIEPKDGRYWLILGDTMIVLSFFPGAKISAWTTYEPTEFGGAPVQAFVRVAGQLVARAGDYLYFYGGLTGDVEPEDGEVIAEVHCPFFSGQTPATIKFIKGFDVALTNSWTCELAFDPNDEARTMNVGVLSTITFANQGRIPVPGETSMVAPILTCSKGGAASISMMAIHYESEEDPS</sequence>
<organism evidence="1 2">
    <name type="scientific">Bradyrhizobium stylosanthis</name>
    <dbReference type="NCBI Taxonomy" id="1803665"/>
    <lineage>
        <taxon>Bacteria</taxon>
        <taxon>Pseudomonadati</taxon>
        <taxon>Pseudomonadota</taxon>
        <taxon>Alphaproteobacteria</taxon>
        <taxon>Hyphomicrobiales</taxon>
        <taxon>Nitrobacteraceae</taxon>
        <taxon>Bradyrhizobium</taxon>
    </lineage>
</organism>
<evidence type="ECO:0000313" key="1">
    <source>
        <dbReference type="EMBL" id="TWA89582.1"/>
    </source>
</evidence>
<comment type="caution">
    <text evidence="1">The sequence shown here is derived from an EMBL/GenBank/DDBJ whole genome shotgun (WGS) entry which is preliminary data.</text>
</comment>
<dbReference type="Proteomes" id="UP000319949">
    <property type="component" value="Unassembled WGS sequence"/>
</dbReference>
<dbReference type="RefSeq" id="WP_145670182.1">
    <property type="nucleotide sequence ID" value="NZ_VITK01000019.1"/>
</dbReference>
<accession>A0A560CXJ1</accession>
<evidence type="ECO:0000313" key="2">
    <source>
        <dbReference type="Proteomes" id="UP000319949"/>
    </source>
</evidence>
<dbReference type="OrthoDB" id="8263896at2"/>
<dbReference type="EMBL" id="VITK01000019">
    <property type="protein sequence ID" value="TWA89582.1"/>
    <property type="molecule type" value="Genomic_DNA"/>
</dbReference>
<name>A0A560CXJ1_9BRAD</name>